<dbReference type="SUPFAM" id="SSF48403">
    <property type="entry name" value="Ankyrin repeat"/>
    <property type="match status" value="1"/>
</dbReference>
<feature type="compositionally biased region" description="Low complexity" evidence="1">
    <location>
        <begin position="201"/>
        <end position="219"/>
    </location>
</feature>
<feature type="region of interest" description="Disordered" evidence="1">
    <location>
        <begin position="282"/>
        <end position="304"/>
    </location>
</feature>
<dbReference type="InterPro" id="IPR029071">
    <property type="entry name" value="Ubiquitin-like_domsf"/>
</dbReference>
<dbReference type="SUPFAM" id="SSF54236">
    <property type="entry name" value="Ubiquitin-like"/>
    <property type="match status" value="1"/>
</dbReference>
<dbReference type="PROSITE" id="PS50053">
    <property type="entry name" value="UBIQUITIN_2"/>
    <property type="match status" value="1"/>
</dbReference>
<dbReference type="EMBL" id="CAXAMM010044228">
    <property type="protein sequence ID" value="CAK9113776.1"/>
    <property type="molecule type" value="Genomic_DNA"/>
</dbReference>
<accession>A0ABP0SNF6</accession>
<evidence type="ECO:0000259" key="2">
    <source>
        <dbReference type="PROSITE" id="PS50053"/>
    </source>
</evidence>
<dbReference type="InterPro" id="IPR000626">
    <property type="entry name" value="Ubiquitin-like_dom"/>
</dbReference>
<dbReference type="SUPFAM" id="SSF52540">
    <property type="entry name" value="P-loop containing nucleoside triphosphate hydrolases"/>
    <property type="match status" value="1"/>
</dbReference>
<dbReference type="InterPro" id="IPR036770">
    <property type="entry name" value="Ankyrin_rpt-contain_sf"/>
</dbReference>
<dbReference type="Proteomes" id="UP001642464">
    <property type="component" value="Unassembled WGS sequence"/>
</dbReference>
<sequence>MRATLPSRFALALDGGVAHAVPGGRPLRRSLHTAPAPAGPAASATLGGVAVTSSGPIGQALLEKVSAVSAKLDSILGDASNGSRPKARSMATSLGERLMDLTERLTRLDELLEEFRRRGAFHPPLRRPPSKASVVSATPAPATPARVAPVAQAVPVEAQLAEASVKAVARSLLDAARQRSPSTAGGHPQQFTPVAAPLIRAPPSSRSTTPAATSRTRSPGSSMGTMGLTPPPGLFIPSGFTTPLTPGGALGAPLGAPLSTPMALPVAPALLAPSFESLAQNASRHLSGGTPRTLGGRWSPPAPPSAAAAAARSVSLGRMVTGRMVTPPQADAESKIRKWLETIPIGNGSERGWDDAQIREIATFAEQRQLGHLAPEELYQRLAVLLGRRALYDRLQGQRGDHADPSEVFKFFAATLHVLLAMGFPVHRSSLPLAAWVGSVELLQVLSQGCKDFNVTSTQGTELMSWSARGVYANPAKGPVQVLKWLMHRKASPEQRDSAGRSVLDWACWAGCDELVSFLLRRRPALDDPQPLLLAAASRSSSLVRLLLRAAGDPHAVPNTGDSHSAACGALMLAVRCCEFELACEVLRSAGAVNVAVALGTGRSAPRLGMENEEKPGSATRATVALVESFRRFANGLQRRSVEEVSVAGIRAHLPGPHPDENLYATSNMPLGDVLHPLVAKLSSPMHRVPLELRPGLLPLAWLRRTSTPDPWAPARLMVECLVQRGFRADAAFLSKVGLALPPEFAMAGFHVTVEFMSGKEGVFTVMPTTTIGEFKEQLKEWHPSEDEITLRLSNVKVVLDGTNLEIDEETTLVEAGFGPTSVVQVFFTINPPEEIAFKTEAYTDPLLDVCIPGTVQVIQGYAFARCKSLLRLFRQHYSYQHLWNAKLGSERGSVAETTEKEEPEDGVQSLTGRLTEGTEGAPMLPMLLTDIIPDMRRADEISILKDAYGMPVEMFNGKMKFPTLSKGMVDELQKAGVYEVDHAHEEKTVIPSVADYLKDLCAPPPPEVPRPAIRVVVFGAPRVGKSTVTKILADYLEVSYEEDDGPRRLRTVQGCWPLSGTPLVEVLLWDTAQDLPDLITDSRAATFAVAVVDGADGSGSAIAAAMAQGCVSDEAQSTAPRRALIVENCFPERDLDETETNTTGRSSTHPLLQTIQCNVLDEEGQNSLKKVFGKIMAEMVGQIEARQEASKSVEKPLQPCGQGDFREVLARDSSLPCSARKPLGRRAHAYRLRGLSMCVDPVAASMAWQALQAARSTLPHEVQNLTGSSPPSSSWRSALVAPEPLQQTLQMGEAGVSGENLS</sequence>
<name>A0ABP0SNF6_9DINO</name>
<feature type="non-terminal residue" evidence="3">
    <location>
        <position position="1303"/>
    </location>
</feature>
<comment type="caution">
    <text evidence="3">The sequence shown here is derived from an EMBL/GenBank/DDBJ whole genome shotgun (WGS) entry which is preliminary data.</text>
</comment>
<dbReference type="Gene3D" id="1.25.40.20">
    <property type="entry name" value="Ankyrin repeat-containing domain"/>
    <property type="match status" value="1"/>
</dbReference>
<dbReference type="InterPro" id="IPR027417">
    <property type="entry name" value="P-loop_NTPase"/>
</dbReference>
<reference evidence="3 4" key="1">
    <citation type="submission" date="2024-02" db="EMBL/GenBank/DDBJ databases">
        <authorList>
            <person name="Chen Y."/>
            <person name="Shah S."/>
            <person name="Dougan E. K."/>
            <person name="Thang M."/>
            <person name="Chan C."/>
        </authorList>
    </citation>
    <scope>NUCLEOTIDE SEQUENCE [LARGE SCALE GENOMIC DNA]</scope>
</reference>
<organism evidence="3 4">
    <name type="scientific">Durusdinium trenchii</name>
    <dbReference type="NCBI Taxonomy" id="1381693"/>
    <lineage>
        <taxon>Eukaryota</taxon>
        <taxon>Sar</taxon>
        <taxon>Alveolata</taxon>
        <taxon>Dinophyceae</taxon>
        <taxon>Suessiales</taxon>
        <taxon>Symbiodiniaceae</taxon>
        <taxon>Durusdinium</taxon>
    </lineage>
</organism>
<dbReference type="CDD" id="cd17039">
    <property type="entry name" value="Ubl_ubiquitin_like"/>
    <property type="match status" value="1"/>
</dbReference>
<proteinExistence type="predicted"/>
<feature type="region of interest" description="Disordered" evidence="1">
    <location>
        <begin position="177"/>
        <end position="229"/>
    </location>
</feature>
<protein>
    <submittedName>
        <fullName evidence="3">ANK_REP_REGION domain-containing protein</fullName>
    </submittedName>
</protein>
<evidence type="ECO:0000256" key="1">
    <source>
        <dbReference type="SAM" id="MobiDB-lite"/>
    </source>
</evidence>
<gene>
    <name evidence="3" type="ORF">SCF082_LOCUS52728</name>
</gene>
<evidence type="ECO:0000313" key="4">
    <source>
        <dbReference type="Proteomes" id="UP001642464"/>
    </source>
</evidence>
<keyword evidence="4" id="KW-1185">Reference proteome</keyword>
<evidence type="ECO:0000313" key="3">
    <source>
        <dbReference type="EMBL" id="CAK9113776.1"/>
    </source>
</evidence>
<feature type="domain" description="Ubiquitin-like" evidence="2">
    <location>
        <begin position="750"/>
        <end position="826"/>
    </location>
</feature>